<evidence type="ECO:0000313" key="1">
    <source>
        <dbReference type="EMBL" id="UXZ43615.1"/>
    </source>
</evidence>
<evidence type="ECO:0000313" key="2">
    <source>
        <dbReference type="Proteomes" id="UP001209279"/>
    </source>
</evidence>
<accession>A0AAJ5SRN1</accession>
<sequence length="116" mass="12627">MMRLATISIGLVLLAGCSAKPMNDLSRTYYPETFSTSKQPQEFAACVHDAWDSRMSATTQPLDSGYRIFGGVFGDTLGQVDIKPLNGETAVWFYDGVSLLGNQAGEKQREAVVNCL</sequence>
<proteinExistence type="predicted"/>
<organism evidence="1 2">
    <name type="scientific">Pseudomonas soli</name>
    <dbReference type="NCBI Taxonomy" id="1306993"/>
    <lineage>
        <taxon>Bacteria</taxon>
        <taxon>Pseudomonadati</taxon>
        <taxon>Pseudomonadota</taxon>
        <taxon>Gammaproteobacteria</taxon>
        <taxon>Pseudomonadales</taxon>
        <taxon>Pseudomonadaceae</taxon>
        <taxon>Pseudomonas</taxon>
    </lineage>
</organism>
<dbReference type="RefSeq" id="WP_263158120.1">
    <property type="nucleotide sequence ID" value="NZ_CP083803.1"/>
</dbReference>
<evidence type="ECO:0008006" key="3">
    <source>
        <dbReference type="Google" id="ProtNLM"/>
    </source>
</evidence>
<dbReference type="EMBL" id="CP083803">
    <property type="protein sequence ID" value="UXZ43615.1"/>
    <property type="molecule type" value="Genomic_DNA"/>
</dbReference>
<dbReference type="AlphaFoldDB" id="A0AAJ5SRN1"/>
<dbReference type="Proteomes" id="UP001209279">
    <property type="component" value="Chromosome"/>
</dbReference>
<protein>
    <recommendedName>
        <fullName evidence="3">Lipoprotein</fullName>
    </recommendedName>
</protein>
<name>A0AAJ5SRN1_9PSED</name>
<gene>
    <name evidence="1" type="ORF">K7K07_16185</name>
</gene>
<dbReference type="PROSITE" id="PS51257">
    <property type="entry name" value="PROKAR_LIPOPROTEIN"/>
    <property type="match status" value="1"/>
</dbReference>
<reference evidence="1" key="1">
    <citation type="submission" date="2021-08" db="EMBL/GenBank/DDBJ databases">
        <authorList>
            <person name="Yaryura P.M."/>
            <person name="Bianco M.I."/>
            <person name="Morais C."/>
            <person name="Setubal J.C."/>
        </authorList>
    </citation>
    <scope>NUCLEOTIDE SEQUENCE</scope>
    <source>
        <strain evidence="1">AP1</strain>
    </source>
</reference>